<feature type="compositionally biased region" description="Low complexity" evidence="6">
    <location>
        <begin position="168"/>
        <end position="181"/>
    </location>
</feature>
<evidence type="ECO:0000256" key="3">
    <source>
        <dbReference type="ARBA" id="ARBA00023054"/>
    </source>
</evidence>
<evidence type="ECO:0008006" key="11">
    <source>
        <dbReference type="Google" id="ProtNLM"/>
    </source>
</evidence>
<feature type="compositionally biased region" description="Polar residues" evidence="6">
    <location>
        <begin position="246"/>
        <end position="267"/>
    </location>
</feature>
<keyword evidence="3 5" id="KW-0175">Coiled coil</keyword>
<keyword evidence="10" id="KW-1185">Reference proteome</keyword>
<dbReference type="InterPro" id="IPR011501">
    <property type="entry name" value="Noc3_N"/>
</dbReference>
<evidence type="ECO:0000256" key="1">
    <source>
        <dbReference type="ARBA" id="ARBA00004604"/>
    </source>
</evidence>
<feature type="region of interest" description="Disordered" evidence="6">
    <location>
        <begin position="1"/>
        <end position="286"/>
    </location>
</feature>
<comment type="similarity">
    <text evidence="2">Belongs to the CBF/MAK21 family.</text>
</comment>
<dbReference type="eggNOG" id="KOG2153">
    <property type="taxonomic scope" value="Eukaryota"/>
</dbReference>
<dbReference type="Pfam" id="PF07540">
    <property type="entry name" value="NOC3p"/>
    <property type="match status" value="1"/>
</dbReference>
<evidence type="ECO:0000256" key="5">
    <source>
        <dbReference type="SAM" id="Coils"/>
    </source>
</evidence>
<dbReference type="Pfam" id="PF03914">
    <property type="entry name" value="CBF"/>
    <property type="match status" value="1"/>
</dbReference>
<dbReference type="GO" id="GO:0003682">
    <property type="term" value="F:chromatin binding"/>
    <property type="evidence" value="ECO:0007669"/>
    <property type="project" value="TreeGrafter"/>
</dbReference>
<accession>F4RHC2</accession>
<dbReference type="AlphaFoldDB" id="F4RHC2"/>
<dbReference type="PANTHER" id="PTHR14428">
    <property type="entry name" value="NUCLEOLAR COMPLEX PROTEIN 3"/>
    <property type="match status" value="1"/>
</dbReference>
<feature type="compositionally biased region" description="Acidic residues" evidence="6">
    <location>
        <begin position="57"/>
        <end position="79"/>
    </location>
</feature>
<dbReference type="STRING" id="747676.F4RHC2"/>
<feature type="compositionally biased region" description="Acidic residues" evidence="6">
    <location>
        <begin position="133"/>
        <end position="167"/>
    </location>
</feature>
<evidence type="ECO:0000256" key="2">
    <source>
        <dbReference type="ARBA" id="ARBA00007797"/>
    </source>
</evidence>
<comment type="subcellular location">
    <subcellularLocation>
        <location evidence="1">Nucleus</location>
        <location evidence="1">Nucleolus</location>
    </subcellularLocation>
</comment>
<evidence type="ECO:0000313" key="10">
    <source>
        <dbReference type="Proteomes" id="UP000001072"/>
    </source>
</evidence>
<organism evidence="10">
    <name type="scientific">Melampsora larici-populina (strain 98AG31 / pathotype 3-4-7)</name>
    <name type="common">Poplar leaf rust fungus</name>
    <dbReference type="NCBI Taxonomy" id="747676"/>
    <lineage>
        <taxon>Eukaryota</taxon>
        <taxon>Fungi</taxon>
        <taxon>Dikarya</taxon>
        <taxon>Basidiomycota</taxon>
        <taxon>Pucciniomycotina</taxon>
        <taxon>Pucciniomycetes</taxon>
        <taxon>Pucciniales</taxon>
        <taxon>Melampsoraceae</taxon>
        <taxon>Melampsora</taxon>
    </lineage>
</organism>
<name>F4RHC2_MELLP</name>
<proteinExistence type="inferred from homology"/>
<keyword evidence="4" id="KW-0539">Nucleus</keyword>
<feature type="domain" description="Nucleolar complex-associated protein 3 N-terminal" evidence="8">
    <location>
        <begin position="309"/>
        <end position="412"/>
    </location>
</feature>
<feature type="domain" description="CCAAT-binding factor" evidence="7">
    <location>
        <begin position="682"/>
        <end position="854"/>
    </location>
</feature>
<dbReference type="InterPro" id="IPR016903">
    <property type="entry name" value="Nucleolar_cplx-assoc_3"/>
</dbReference>
<dbReference type="GeneID" id="18929838"/>
<sequence>MSLGKRARPSNVGGKRSKAKKCESTTTANSKPKSKTKTNEKGKMKAFIPIPGHSDDGQSEDEDEDGDGDEDMLDEEIEMGDNAAAFLTGLDKKGITRSRKQQVVENRKARPKASAPSQSYRSLPKIGPTSNEAVDDDKEDGEKIDDLDEDDFALLDSDDDGDEDLDLLSDMPSSISSSLSTGDDDFSDDDDLSEEDDSDECLTDDSALEKAYYASKRSKLNGSDDEANQPTESKLPVKLPDGTIQRFPNPNQPTGSRALKNTISTDQSDTKPAPPQPKARVGDSSHGARFGRLSLVDILTKRHGKKAAARAEIADLAREAISDPEMSLSLIKRLIALCLPTIKADNNVNSVIQIDPAIRFMALLSLLSVFLDIIPGYRIRALGDAEKQAAVSQMVARQREWEDGLVSNYKKFLEICENEVISAGVLGSVGLKCLCKLLAEKTHFNFSQNIMEVVVRKLGRKEWDEQSAECLDAIKAVFRKDLDGQDSLQLVRLIGRIIKARNYAVHPEVLACLLHLKLKDEISSGTRASTERVHKANDNRTGKLPWKERVKHKKDKTEPVVLSKKAKKAIRDRRGIEKEIQEAEETVKVEEKERNQTETLKLIFALYFRILKLDHRSILFPTALEGLAKFAHLVNIDFFRDLMRVLRQHIDDQVFVSKSTDREDEDQSNQIRRGREQLGDRLVCIRTAFELLSGQGEALNVDLTEFINDLYSILIPLGTQLTLEENQSTVMNQEDRSGLSNLDILFKALNLAFLTPRSAIPPLRAQAFTKRLLTITLSLASPISIIKIIKFIIKLMHRQPVIKSILTLDDEDSRRVGGIYRGELNDVGLSNADCAIGWEVLALERHWDERVQDAVRDLRAAVKDVSG</sequence>
<evidence type="ECO:0000256" key="4">
    <source>
        <dbReference type="ARBA" id="ARBA00023242"/>
    </source>
</evidence>
<protein>
    <recommendedName>
        <fullName evidence="11">Nucleolar complex-associated protein 3</fullName>
    </recommendedName>
</protein>
<dbReference type="HOGENOM" id="CLU_012441_0_0_1"/>
<dbReference type="Proteomes" id="UP000001072">
    <property type="component" value="Unassembled WGS sequence"/>
</dbReference>
<dbReference type="InParanoid" id="F4RHC2"/>
<dbReference type="RefSeq" id="XP_007408472.1">
    <property type="nucleotide sequence ID" value="XM_007408410.1"/>
</dbReference>
<dbReference type="OrthoDB" id="10263597at2759"/>
<dbReference type="GO" id="GO:0005730">
    <property type="term" value="C:nucleolus"/>
    <property type="evidence" value="ECO:0007669"/>
    <property type="project" value="UniProtKB-SubCell"/>
</dbReference>
<evidence type="ECO:0000313" key="9">
    <source>
        <dbReference type="EMBL" id="EGG08274.1"/>
    </source>
</evidence>
<evidence type="ECO:0000259" key="7">
    <source>
        <dbReference type="Pfam" id="PF03914"/>
    </source>
</evidence>
<dbReference type="FunCoup" id="F4RHC2">
    <property type="interactions" value="481"/>
</dbReference>
<feature type="compositionally biased region" description="Acidic residues" evidence="6">
    <location>
        <begin position="182"/>
        <end position="203"/>
    </location>
</feature>
<dbReference type="KEGG" id="mlr:MELLADRAFT_62080"/>
<dbReference type="EMBL" id="GL883101">
    <property type="protein sequence ID" value="EGG08274.1"/>
    <property type="molecule type" value="Genomic_DNA"/>
</dbReference>
<dbReference type="GO" id="GO:0006270">
    <property type="term" value="P:DNA replication initiation"/>
    <property type="evidence" value="ECO:0007669"/>
    <property type="project" value="TreeGrafter"/>
</dbReference>
<evidence type="ECO:0000259" key="8">
    <source>
        <dbReference type="Pfam" id="PF07540"/>
    </source>
</evidence>
<feature type="coiled-coil region" evidence="5">
    <location>
        <begin position="566"/>
        <end position="600"/>
    </location>
</feature>
<reference evidence="10" key="1">
    <citation type="journal article" date="2011" name="Proc. Natl. Acad. Sci. U.S.A.">
        <title>Obligate biotrophy features unraveled by the genomic analysis of rust fungi.</title>
        <authorList>
            <person name="Duplessis S."/>
            <person name="Cuomo C.A."/>
            <person name="Lin Y.-C."/>
            <person name="Aerts A."/>
            <person name="Tisserant E."/>
            <person name="Veneault-Fourrey C."/>
            <person name="Joly D.L."/>
            <person name="Hacquard S."/>
            <person name="Amselem J."/>
            <person name="Cantarel B.L."/>
            <person name="Chiu R."/>
            <person name="Coutinho P.M."/>
            <person name="Feau N."/>
            <person name="Field M."/>
            <person name="Frey P."/>
            <person name="Gelhaye E."/>
            <person name="Goldberg J."/>
            <person name="Grabherr M.G."/>
            <person name="Kodira C.D."/>
            <person name="Kohler A."/>
            <person name="Kuees U."/>
            <person name="Lindquist E.A."/>
            <person name="Lucas S.M."/>
            <person name="Mago R."/>
            <person name="Mauceli E."/>
            <person name="Morin E."/>
            <person name="Murat C."/>
            <person name="Pangilinan J.L."/>
            <person name="Park R."/>
            <person name="Pearson M."/>
            <person name="Quesneville H."/>
            <person name="Rouhier N."/>
            <person name="Sakthikumar S."/>
            <person name="Salamov A.A."/>
            <person name="Schmutz J."/>
            <person name="Selles B."/>
            <person name="Shapiro H."/>
            <person name="Tanguay P."/>
            <person name="Tuskan G.A."/>
            <person name="Henrissat B."/>
            <person name="Van de Peer Y."/>
            <person name="Rouze P."/>
            <person name="Ellis J.G."/>
            <person name="Dodds P.N."/>
            <person name="Schein J.E."/>
            <person name="Zhong S."/>
            <person name="Hamelin R.C."/>
            <person name="Grigoriev I.V."/>
            <person name="Szabo L.J."/>
            <person name="Martin F."/>
        </authorList>
    </citation>
    <scope>NUCLEOTIDE SEQUENCE [LARGE SCALE GENOMIC DNA]</scope>
    <source>
        <strain evidence="10">98AG31 / pathotype 3-4-7</strain>
    </source>
</reference>
<dbReference type="VEuPathDB" id="FungiDB:MELLADRAFT_62080"/>
<dbReference type="PANTHER" id="PTHR14428:SF5">
    <property type="entry name" value="NUCLEOLAR COMPLEX PROTEIN 3 HOMOLOG"/>
    <property type="match status" value="1"/>
</dbReference>
<evidence type="ECO:0000256" key="6">
    <source>
        <dbReference type="SAM" id="MobiDB-lite"/>
    </source>
</evidence>
<gene>
    <name evidence="9" type="ORF">MELLADRAFT_62080</name>
</gene>
<dbReference type="InterPro" id="IPR005612">
    <property type="entry name" value="CCAAT-binding_factor"/>
</dbReference>